<evidence type="ECO:0000313" key="1">
    <source>
        <dbReference type="EMBL" id="MDL4839849.1"/>
    </source>
</evidence>
<dbReference type="Proteomes" id="UP001235343">
    <property type="component" value="Unassembled WGS sequence"/>
</dbReference>
<accession>A0ABT7L1Y8</accession>
<reference evidence="1 2" key="1">
    <citation type="submission" date="2023-06" db="EMBL/GenBank/DDBJ databases">
        <title>Aquibacillus rhizosphaerae LR5S19.</title>
        <authorList>
            <person name="Sun J.-Q."/>
        </authorList>
    </citation>
    <scope>NUCLEOTIDE SEQUENCE [LARGE SCALE GENOMIC DNA]</scope>
    <source>
        <strain evidence="1 2">LR5S19</strain>
    </source>
</reference>
<sequence>MMIATIEASDLIEGNKQVHIKLGEEYKGKDIKINDVSQSETTEIIIEVTESSDKKELDKSGRVEAPFVKVGLREINEPISVNATEGDKIQRHE</sequence>
<gene>
    <name evidence="1" type="ORF">QQS35_05180</name>
</gene>
<protein>
    <submittedName>
        <fullName evidence="1">Uncharacterized protein</fullName>
    </submittedName>
</protein>
<name>A0ABT7L1Y8_9BACI</name>
<dbReference type="RefSeq" id="WP_285930809.1">
    <property type="nucleotide sequence ID" value="NZ_JASTZU010000018.1"/>
</dbReference>
<evidence type="ECO:0000313" key="2">
    <source>
        <dbReference type="Proteomes" id="UP001235343"/>
    </source>
</evidence>
<organism evidence="1 2">
    <name type="scientific">Aquibacillus rhizosphaerae</name>
    <dbReference type="NCBI Taxonomy" id="3051431"/>
    <lineage>
        <taxon>Bacteria</taxon>
        <taxon>Bacillati</taxon>
        <taxon>Bacillota</taxon>
        <taxon>Bacilli</taxon>
        <taxon>Bacillales</taxon>
        <taxon>Bacillaceae</taxon>
        <taxon>Aquibacillus</taxon>
    </lineage>
</organism>
<keyword evidence="2" id="KW-1185">Reference proteome</keyword>
<proteinExistence type="predicted"/>
<comment type="caution">
    <text evidence="1">The sequence shown here is derived from an EMBL/GenBank/DDBJ whole genome shotgun (WGS) entry which is preliminary data.</text>
</comment>
<dbReference type="EMBL" id="JASTZU010000018">
    <property type="protein sequence ID" value="MDL4839849.1"/>
    <property type="molecule type" value="Genomic_DNA"/>
</dbReference>